<dbReference type="SUPFAM" id="SSF52172">
    <property type="entry name" value="CheY-like"/>
    <property type="match status" value="1"/>
</dbReference>
<feature type="domain" description="Response regulatory" evidence="2">
    <location>
        <begin position="6"/>
        <end position="133"/>
    </location>
</feature>
<comment type="caution">
    <text evidence="3">The sequence shown here is derived from an EMBL/GenBank/DDBJ whole genome shotgun (WGS) entry which is preliminary data.</text>
</comment>
<dbReference type="GO" id="GO:0000160">
    <property type="term" value="P:phosphorelay signal transduction system"/>
    <property type="evidence" value="ECO:0007669"/>
    <property type="project" value="InterPro"/>
</dbReference>
<evidence type="ECO:0000256" key="1">
    <source>
        <dbReference type="PROSITE-ProRule" id="PRU00169"/>
    </source>
</evidence>
<keyword evidence="1" id="KW-0597">Phosphoprotein</keyword>
<organism evidence="3 4">
    <name type="scientific">Pseudodesulfovibrio senegalensis</name>
    <dbReference type="NCBI Taxonomy" id="1721087"/>
    <lineage>
        <taxon>Bacteria</taxon>
        <taxon>Pseudomonadati</taxon>
        <taxon>Thermodesulfobacteriota</taxon>
        <taxon>Desulfovibrionia</taxon>
        <taxon>Desulfovibrionales</taxon>
        <taxon>Desulfovibrionaceae</taxon>
    </lineage>
</organism>
<dbReference type="Gene3D" id="3.40.50.2300">
    <property type="match status" value="1"/>
</dbReference>
<dbReference type="OrthoDB" id="9790466at2"/>
<reference evidence="3 4" key="1">
    <citation type="journal article" date="2017" name="Int. J. Syst. Evol. Microbiol.">
        <title>Desulfovibrio senegalensis sp. nov., a mesophilic sulfate reducer isolated from marine sediment.</title>
        <authorList>
            <person name="Thioye A."/>
            <person name="Gam Z.B.A."/>
            <person name="Mbengue M."/>
            <person name="Cayol J.L."/>
            <person name="Joseph-Bartoli M."/>
            <person name="Toure-Kane C."/>
            <person name="Labat M."/>
        </authorList>
    </citation>
    <scope>NUCLEOTIDE SEQUENCE [LARGE SCALE GENOMIC DNA]</scope>
    <source>
        <strain evidence="3 4">DSM 101509</strain>
    </source>
</reference>
<dbReference type="Proteomes" id="UP000438699">
    <property type="component" value="Unassembled WGS sequence"/>
</dbReference>
<dbReference type="PANTHER" id="PTHR43228">
    <property type="entry name" value="TWO-COMPONENT RESPONSE REGULATOR"/>
    <property type="match status" value="1"/>
</dbReference>
<dbReference type="AlphaFoldDB" id="A0A6N6N148"/>
<dbReference type="RefSeq" id="WP_151151344.1">
    <property type="nucleotide sequence ID" value="NZ_WAIE01000005.1"/>
</dbReference>
<feature type="modified residue" description="4-aspartylphosphate" evidence="1">
    <location>
        <position position="59"/>
    </location>
</feature>
<name>A0A6N6N148_9BACT</name>
<dbReference type="InterPro" id="IPR052048">
    <property type="entry name" value="ST_Response_Regulator"/>
</dbReference>
<evidence type="ECO:0000313" key="4">
    <source>
        <dbReference type="Proteomes" id="UP000438699"/>
    </source>
</evidence>
<gene>
    <name evidence="3" type="ORF">F8A88_11685</name>
</gene>
<dbReference type="PROSITE" id="PS50110">
    <property type="entry name" value="RESPONSE_REGULATORY"/>
    <property type="match status" value="1"/>
</dbReference>
<dbReference type="Pfam" id="PF00072">
    <property type="entry name" value="Response_reg"/>
    <property type="match status" value="1"/>
</dbReference>
<dbReference type="InterPro" id="IPR001789">
    <property type="entry name" value="Sig_transdc_resp-reg_receiver"/>
</dbReference>
<dbReference type="CDD" id="cd00156">
    <property type="entry name" value="REC"/>
    <property type="match status" value="1"/>
</dbReference>
<dbReference type="SMART" id="SM00448">
    <property type="entry name" value="REC"/>
    <property type="match status" value="1"/>
</dbReference>
<accession>A0A6N6N148</accession>
<dbReference type="EMBL" id="WAIE01000005">
    <property type="protein sequence ID" value="KAB1441089.1"/>
    <property type="molecule type" value="Genomic_DNA"/>
</dbReference>
<sequence length="136" mass="15424">MMPFKKFLIVDDDERFALLAARKLEHFGKCYTAESGEEALLYFQHHAQEGAPFDAVFMDIEMPKMNGHEVVGKMRAIEKQMGTGPAKEFKLIMVTAHSDVKNVSMSFFRGLADAYITKNNFLNTVENELRSINLTA</sequence>
<evidence type="ECO:0000313" key="3">
    <source>
        <dbReference type="EMBL" id="KAB1441089.1"/>
    </source>
</evidence>
<evidence type="ECO:0000259" key="2">
    <source>
        <dbReference type="PROSITE" id="PS50110"/>
    </source>
</evidence>
<dbReference type="InterPro" id="IPR011006">
    <property type="entry name" value="CheY-like_superfamily"/>
</dbReference>
<protein>
    <submittedName>
        <fullName evidence="3">Response regulator</fullName>
    </submittedName>
</protein>
<dbReference type="PANTHER" id="PTHR43228:SF1">
    <property type="entry name" value="TWO-COMPONENT RESPONSE REGULATOR ARR22"/>
    <property type="match status" value="1"/>
</dbReference>
<proteinExistence type="predicted"/>
<keyword evidence="4" id="KW-1185">Reference proteome</keyword>